<feature type="region of interest" description="Disordered" evidence="1">
    <location>
        <begin position="1"/>
        <end position="127"/>
    </location>
</feature>
<proteinExistence type="predicted"/>
<name>A0A9Q1FS71_SYNKA</name>
<evidence type="ECO:0000313" key="3">
    <source>
        <dbReference type="Proteomes" id="UP001152622"/>
    </source>
</evidence>
<accession>A0A9Q1FS71</accession>
<gene>
    <name evidence="2" type="ORF">SKAU_G00140430</name>
</gene>
<dbReference type="EMBL" id="JAINUF010000004">
    <property type="protein sequence ID" value="KAJ8365212.1"/>
    <property type="molecule type" value="Genomic_DNA"/>
</dbReference>
<comment type="caution">
    <text evidence="2">The sequence shown here is derived from an EMBL/GenBank/DDBJ whole genome shotgun (WGS) entry which is preliminary data.</text>
</comment>
<protein>
    <submittedName>
        <fullName evidence="2">Uncharacterized protein</fullName>
    </submittedName>
</protein>
<organism evidence="2 3">
    <name type="scientific">Synaphobranchus kaupii</name>
    <name type="common">Kaup's arrowtooth eel</name>
    <dbReference type="NCBI Taxonomy" id="118154"/>
    <lineage>
        <taxon>Eukaryota</taxon>
        <taxon>Metazoa</taxon>
        <taxon>Chordata</taxon>
        <taxon>Craniata</taxon>
        <taxon>Vertebrata</taxon>
        <taxon>Euteleostomi</taxon>
        <taxon>Actinopterygii</taxon>
        <taxon>Neopterygii</taxon>
        <taxon>Teleostei</taxon>
        <taxon>Anguilliformes</taxon>
        <taxon>Synaphobranchidae</taxon>
        <taxon>Synaphobranchus</taxon>
    </lineage>
</organism>
<keyword evidence="3" id="KW-1185">Reference proteome</keyword>
<dbReference type="Proteomes" id="UP001152622">
    <property type="component" value="Chromosome 4"/>
</dbReference>
<reference evidence="2" key="1">
    <citation type="journal article" date="2023" name="Science">
        <title>Genome structures resolve the early diversification of teleost fishes.</title>
        <authorList>
            <person name="Parey E."/>
            <person name="Louis A."/>
            <person name="Montfort J."/>
            <person name="Bouchez O."/>
            <person name="Roques C."/>
            <person name="Iampietro C."/>
            <person name="Lluch J."/>
            <person name="Castinel A."/>
            <person name="Donnadieu C."/>
            <person name="Desvignes T."/>
            <person name="Floi Bucao C."/>
            <person name="Jouanno E."/>
            <person name="Wen M."/>
            <person name="Mejri S."/>
            <person name="Dirks R."/>
            <person name="Jansen H."/>
            <person name="Henkel C."/>
            <person name="Chen W.J."/>
            <person name="Zahm M."/>
            <person name="Cabau C."/>
            <person name="Klopp C."/>
            <person name="Thompson A.W."/>
            <person name="Robinson-Rechavi M."/>
            <person name="Braasch I."/>
            <person name="Lecointre G."/>
            <person name="Bobe J."/>
            <person name="Postlethwait J.H."/>
            <person name="Berthelot C."/>
            <person name="Roest Crollius H."/>
            <person name="Guiguen Y."/>
        </authorList>
    </citation>
    <scope>NUCLEOTIDE SEQUENCE</scope>
    <source>
        <strain evidence="2">WJC10195</strain>
    </source>
</reference>
<dbReference type="AlphaFoldDB" id="A0A9Q1FS71"/>
<evidence type="ECO:0000256" key="1">
    <source>
        <dbReference type="SAM" id="MobiDB-lite"/>
    </source>
</evidence>
<sequence>MKHRSRPRAAPRERAVVTRKSSRARGISRDESTEQSVATGCSGAGVGTKSPNSAQSPHLLRGAGGPRDFYLSPPDIWERATPILRDLSQPPKSADVENSVAVRHVRCQRSEPRAPPPPGRGPSGHSV</sequence>
<evidence type="ECO:0000313" key="2">
    <source>
        <dbReference type="EMBL" id="KAJ8365212.1"/>
    </source>
</evidence>